<name>A0A918QWW2_9FLAO</name>
<reference evidence="1" key="1">
    <citation type="journal article" date="2014" name="Int. J. Syst. Evol. Microbiol.">
        <title>Complete genome sequence of Corynebacterium casei LMG S-19264T (=DSM 44701T), isolated from a smear-ripened cheese.</title>
        <authorList>
            <consortium name="US DOE Joint Genome Institute (JGI-PGF)"/>
            <person name="Walter F."/>
            <person name="Albersmeier A."/>
            <person name="Kalinowski J."/>
            <person name="Ruckert C."/>
        </authorList>
    </citation>
    <scope>NUCLEOTIDE SEQUENCE</scope>
    <source>
        <strain evidence="1">KCTC 12710</strain>
    </source>
</reference>
<gene>
    <name evidence="1" type="ORF">GCM10007028_13030</name>
</gene>
<comment type="caution">
    <text evidence="1">The sequence shown here is derived from an EMBL/GenBank/DDBJ whole genome shotgun (WGS) entry which is preliminary data.</text>
</comment>
<evidence type="ECO:0000313" key="1">
    <source>
        <dbReference type="EMBL" id="GGZ77193.1"/>
    </source>
</evidence>
<protein>
    <recommendedName>
        <fullName evidence="3">DUF3078 domain-containing protein</fullName>
    </recommendedName>
</protein>
<dbReference type="RefSeq" id="WP_229796746.1">
    <property type="nucleotide sequence ID" value="NZ_BMWZ01000003.1"/>
</dbReference>
<dbReference type="Pfam" id="PF11276">
    <property type="entry name" value="DUF3078"/>
    <property type="match status" value="1"/>
</dbReference>
<evidence type="ECO:0000313" key="2">
    <source>
        <dbReference type="Proteomes" id="UP000636004"/>
    </source>
</evidence>
<dbReference type="Proteomes" id="UP000636004">
    <property type="component" value="Unassembled WGS sequence"/>
</dbReference>
<dbReference type="AlphaFoldDB" id="A0A918QWW2"/>
<dbReference type="EMBL" id="BMWZ01000003">
    <property type="protein sequence ID" value="GGZ77193.1"/>
    <property type="molecule type" value="Genomic_DNA"/>
</dbReference>
<organism evidence="1 2">
    <name type="scientific">Algibacter mikhailovii</name>
    <dbReference type="NCBI Taxonomy" id="425498"/>
    <lineage>
        <taxon>Bacteria</taxon>
        <taxon>Pseudomonadati</taxon>
        <taxon>Bacteroidota</taxon>
        <taxon>Flavobacteriia</taxon>
        <taxon>Flavobacteriales</taxon>
        <taxon>Flavobacteriaceae</taxon>
        <taxon>Algibacter</taxon>
    </lineage>
</organism>
<keyword evidence="2" id="KW-1185">Reference proteome</keyword>
<evidence type="ECO:0008006" key="3">
    <source>
        <dbReference type="Google" id="ProtNLM"/>
    </source>
</evidence>
<sequence length="320" mass="37043">MMRSLVILVFIFFYSASFGQPNWLFIKEKKSEYTGPQWIYENRAAFLINEAVFVNWNAGGTNSISGIIDLKTKLNYKDKFFVWNNDAHLRYGVNAQEDQEARKTDDLFEVNSNLGYHSDDRSNWYYMARFNFRTQLTNGYKYPNTDEPISKFMAPGYVFFGGGIEYGRNMEELSFYFSPLTLKGTFVLDEVLANAGSFGVRPAEYDDEGNILVPGEQFRKEFGILLTNSYEMKLAKNIDVKNQLSLYSDYLNQFGNIDVDWRLDFNFKVNSFVKATFGSHLRYDDDVKTQKPSEIEGEFDEAGAKVQWKQFLGIGIAFDF</sequence>
<dbReference type="InterPro" id="IPR021428">
    <property type="entry name" value="DUF3078"/>
</dbReference>
<accession>A0A918QWW2</accession>
<proteinExistence type="predicted"/>
<reference evidence="1" key="2">
    <citation type="submission" date="2020-09" db="EMBL/GenBank/DDBJ databases">
        <authorList>
            <person name="Sun Q."/>
            <person name="Kim S."/>
        </authorList>
    </citation>
    <scope>NUCLEOTIDE SEQUENCE</scope>
    <source>
        <strain evidence="1">KCTC 12710</strain>
    </source>
</reference>